<comment type="subcellular location">
    <subcellularLocation>
        <location evidence="1">Cell membrane</location>
        <topology evidence="1">Multi-pass membrane protein</topology>
    </subcellularLocation>
</comment>
<accession>A0A1H8EJM6</accession>
<feature type="transmembrane region" description="Helical" evidence="6">
    <location>
        <begin position="359"/>
        <end position="378"/>
    </location>
</feature>
<dbReference type="PROSITE" id="PS00217">
    <property type="entry name" value="SUGAR_TRANSPORT_2"/>
    <property type="match status" value="1"/>
</dbReference>
<dbReference type="PROSITE" id="PS50850">
    <property type="entry name" value="MFS"/>
    <property type="match status" value="1"/>
</dbReference>
<evidence type="ECO:0000256" key="2">
    <source>
        <dbReference type="ARBA" id="ARBA00022692"/>
    </source>
</evidence>
<evidence type="ECO:0000256" key="6">
    <source>
        <dbReference type="SAM" id="Phobius"/>
    </source>
</evidence>
<evidence type="ECO:0000313" key="8">
    <source>
        <dbReference type="EMBL" id="SEN19067.1"/>
    </source>
</evidence>
<dbReference type="GO" id="GO:0046943">
    <property type="term" value="F:carboxylic acid transmembrane transporter activity"/>
    <property type="evidence" value="ECO:0007669"/>
    <property type="project" value="TreeGrafter"/>
</dbReference>
<dbReference type="Proteomes" id="UP000198953">
    <property type="component" value="Unassembled WGS sequence"/>
</dbReference>
<sequence length="414" mass="43575">MRQDAAPPESPVRSERPDSSARKSLLASAVGYGVDGFDNLMIGFALVAISGSLGLTTTQAGSLATVTLVGAVLGGVGFGIAADYFGRVRILTWSIITFAIFTGLTAIAQDYGQLVVFRFLAGLGLGGEFGVGMALAAEAWPAARRAQATSWVGVGGQIGPLLGVLVAGPVLAVWGWRVLFVIGALPALLAFTIRRTLHEPEKFVESQAARRDSERRFPLRLLVADRRTAVVSLAVLVMCSIQTFGYYGIMTWLPTYLAQKVGFSVSKSGVWTAVTIAGMAIGMVVFGKLADRIGRRRSFWIFQAGAIVSVLVYVQLSTPTPLLLGGAVLGVFVNGMLGGYGALMAELYPTAARATAQNVLFNLGRAIGGLAPIIFALIAQNHGLGTAIAMLAILYALDMVVVLLIPERRGAELT</sequence>
<dbReference type="RefSeq" id="WP_055504173.1">
    <property type="nucleotide sequence ID" value="NZ_FOBF01000023.1"/>
</dbReference>
<keyword evidence="9" id="KW-1185">Reference proteome</keyword>
<dbReference type="SUPFAM" id="SSF103473">
    <property type="entry name" value="MFS general substrate transporter"/>
    <property type="match status" value="1"/>
</dbReference>
<feature type="region of interest" description="Disordered" evidence="5">
    <location>
        <begin position="1"/>
        <end position="20"/>
    </location>
</feature>
<dbReference type="Gene3D" id="1.20.1250.20">
    <property type="entry name" value="MFS general substrate transporter like domains"/>
    <property type="match status" value="2"/>
</dbReference>
<dbReference type="PANTHER" id="PTHR23508:SF10">
    <property type="entry name" value="CARBOXYLIC ACID TRANSPORTER PROTEIN HOMOLOG"/>
    <property type="match status" value="1"/>
</dbReference>
<dbReference type="Pfam" id="PF07690">
    <property type="entry name" value="MFS_1"/>
    <property type="match status" value="1"/>
</dbReference>
<feature type="transmembrane region" description="Helical" evidence="6">
    <location>
        <begin position="90"/>
        <end position="109"/>
    </location>
</feature>
<dbReference type="InterPro" id="IPR005829">
    <property type="entry name" value="Sugar_transporter_CS"/>
</dbReference>
<reference evidence="8 9" key="1">
    <citation type="submission" date="2016-10" db="EMBL/GenBank/DDBJ databases">
        <authorList>
            <person name="de Groot N.N."/>
        </authorList>
    </citation>
    <scope>NUCLEOTIDE SEQUENCE [LARGE SCALE GENOMIC DNA]</scope>
    <source>
        <strain evidence="8 9">DSM 43357</strain>
    </source>
</reference>
<keyword evidence="3 6" id="KW-1133">Transmembrane helix</keyword>
<evidence type="ECO:0000256" key="1">
    <source>
        <dbReference type="ARBA" id="ARBA00004651"/>
    </source>
</evidence>
<feature type="transmembrane region" description="Helical" evidence="6">
    <location>
        <begin position="61"/>
        <end position="81"/>
    </location>
</feature>
<feature type="transmembrane region" description="Helical" evidence="6">
    <location>
        <begin position="115"/>
        <end position="136"/>
    </location>
</feature>
<evidence type="ECO:0000313" key="9">
    <source>
        <dbReference type="Proteomes" id="UP000198953"/>
    </source>
</evidence>
<feature type="domain" description="Major facilitator superfamily (MFS) profile" evidence="7">
    <location>
        <begin position="24"/>
        <end position="410"/>
    </location>
</feature>
<evidence type="ECO:0000259" key="7">
    <source>
        <dbReference type="PROSITE" id="PS50850"/>
    </source>
</evidence>
<dbReference type="OrthoDB" id="9787026at2"/>
<feature type="transmembrane region" description="Helical" evidence="6">
    <location>
        <begin position="25"/>
        <end position="49"/>
    </location>
</feature>
<keyword evidence="2 6" id="KW-0812">Transmembrane</keyword>
<dbReference type="GO" id="GO:0005886">
    <property type="term" value="C:plasma membrane"/>
    <property type="evidence" value="ECO:0007669"/>
    <property type="project" value="UniProtKB-SubCell"/>
</dbReference>
<feature type="transmembrane region" description="Helical" evidence="6">
    <location>
        <begin position="174"/>
        <end position="193"/>
    </location>
</feature>
<feature type="transmembrane region" description="Helical" evidence="6">
    <location>
        <begin position="299"/>
        <end position="316"/>
    </location>
</feature>
<dbReference type="InterPro" id="IPR036259">
    <property type="entry name" value="MFS_trans_sf"/>
</dbReference>
<evidence type="ECO:0000256" key="3">
    <source>
        <dbReference type="ARBA" id="ARBA00022989"/>
    </source>
</evidence>
<feature type="transmembrane region" description="Helical" evidence="6">
    <location>
        <begin position="322"/>
        <end position="347"/>
    </location>
</feature>
<dbReference type="EMBL" id="FOBF01000023">
    <property type="protein sequence ID" value="SEN19067.1"/>
    <property type="molecule type" value="Genomic_DNA"/>
</dbReference>
<evidence type="ECO:0000256" key="4">
    <source>
        <dbReference type="ARBA" id="ARBA00023136"/>
    </source>
</evidence>
<name>A0A1H8EJM6_9ACTN</name>
<organism evidence="8 9">
    <name type="scientific">Nonomuraea pusilla</name>
    <dbReference type="NCBI Taxonomy" id="46177"/>
    <lineage>
        <taxon>Bacteria</taxon>
        <taxon>Bacillati</taxon>
        <taxon>Actinomycetota</taxon>
        <taxon>Actinomycetes</taxon>
        <taxon>Streptosporangiales</taxon>
        <taxon>Streptosporangiaceae</taxon>
        <taxon>Nonomuraea</taxon>
    </lineage>
</organism>
<evidence type="ECO:0000256" key="5">
    <source>
        <dbReference type="SAM" id="MobiDB-lite"/>
    </source>
</evidence>
<proteinExistence type="predicted"/>
<protein>
    <submittedName>
        <fullName evidence="8">Benzoate transport</fullName>
    </submittedName>
</protein>
<dbReference type="InterPro" id="IPR011701">
    <property type="entry name" value="MFS"/>
</dbReference>
<keyword evidence="4 6" id="KW-0472">Membrane</keyword>
<feature type="transmembrane region" description="Helical" evidence="6">
    <location>
        <begin position="148"/>
        <end position="168"/>
    </location>
</feature>
<gene>
    <name evidence="8" type="ORF">SAMN05660976_06988</name>
</gene>
<feature type="transmembrane region" description="Helical" evidence="6">
    <location>
        <begin position="229"/>
        <end position="249"/>
    </location>
</feature>
<dbReference type="PANTHER" id="PTHR23508">
    <property type="entry name" value="CARBOXYLIC ACID TRANSPORTER PROTEIN HOMOLOG"/>
    <property type="match status" value="1"/>
</dbReference>
<feature type="transmembrane region" description="Helical" evidence="6">
    <location>
        <begin position="269"/>
        <end position="287"/>
    </location>
</feature>
<feature type="transmembrane region" description="Helical" evidence="6">
    <location>
        <begin position="384"/>
        <end position="405"/>
    </location>
</feature>
<dbReference type="STRING" id="46177.SAMN05660976_06988"/>
<dbReference type="AlphaFoldDB" id="A0A1H8EJM6"/>
<dbReference type="InterPro" id="IPR020846">
    <property type="entry name" value="MFS_dom"/>
</dbReference>